<sequence>MLTPRYGERSLADLMPSVLAGLGVPGERDVLGLDLAGVRQVCVLLVDGLGALLLRAHQAAAPFLSTALGPQITAGFPSTTAASLGSLGTGLPPGEHGLVGYLLAVDGYDRPMNPLLWRLHGPGDHVDLVKTVVPEVFQPAPTTFERAVADGIEVVRVGPRYQQKSGLTRAVLRGGDFRPAVSYGDLAAETIAAMAGDRTLVYAYHGDLDLTGHVRGPSSAGWRAELAHVDQIARDIAEGLPPGGVLIVTADHGMVEVGSSIDIDADAELQDGVRIIGGEPRARHLYAEDGAAQDVYDLWRERLGDEYGVYRKAELVEDGWFGPTITSASYDRIGDVIAIALTDGALFRSGAEPMQSSLKGHHGSLTEDELLVPLLVFRR</sequence>
<evidence type="ECO:0000313" key="1">
    <source>
        <dbReference type="EMBL" id="PRZ41902.1"/>
    </source>
</evidence>
<evidence type="ECO:0000313" key="2">
    <source>
        <dbReference type="Proteomes" id="UP000237752"/>
    </source>
</evidence>
<keyword evidence="2" id="KW-1185">Reference proteome</keyword>
<gene>
    <name evidence="1" type="ORF">CLV47_10728</name>
</gene>
<dbReference type="PANTHER" id="PTHR10151">
    <property type="entry name" value="ECTONUCLEOTIDE PYROPHOSPHATASE/PHOSPHODIESTERASE"/>
    <property type="match status" value="1"/>
</dbReference>
<dbReference type="AlphaFoldDB" id="A0A2T0ZZY3"/>
<dbReference type="SUPFAM" id="SSF53649">
    <property type="entry name" value="Alkaline phosphatase-like"/>
    <property type="match status" value="1"/>
</dbReference>
<comment type="caution">
    <text evidence="1">The sequence shown here is derived from an EMBL/GenBank/DDBJ whole genome shotgun (WGS) entry which is preliminary data.</text>
</comment>
<name>A0A2T0ZZY3_9ACTN</name>
<dbReference type="Pfam" id="PF01663">
    <property type="entry name" value="Phosphodiest"/>
    <property type="match status" value="1"/>
</dbReference>
<accession>A0A2T0ZZY3</accession>
<dbReference type="Proteomes" id="UP000237752">
    <property type="component" value="Unassembled WGS sequence"/>
</dbReference>
<dbReference type="RefSeq" id="WP_202862508.1">
    <property type="nucleotide sequence ID" value="NZ_PVUE01000007.1"/>
</dbReference>
<dbReference type="InterPro" id="IPR002591">
    <property type="entry name" value="Phosphodiest/P_Trfase"/>
</dbReference>
<dbReference type="Gene3D" id="3.40.720.10">
    <property type="entry name" value="Alkaline Phosphatase, subunit A"/>
    <property type="match status" value="1"/>
</dbReference>
<proteinExistence type="predicted"/>
<protein>
    <submittedName>
        <fullName evidence="1">Putative AlkP superfamily pyrophosphatase or phosphodiesterase</fullName>
    </submittedName>
</protein>
<dbReference type="GO" id="GO:0016787">
    <property type="term" value="F:hydrolase activity"/>
    <property type="evidence" value="ECO:0007669"/>
    <property type="project" value="UniProtKB-ARBA"/>
</dbReference>
<dbReference type="InterPro" id="IPR017850">
    <property type="entry name" value="Alkaline_phosphatase_core_sf"/>
</dbReference>
<organism evidence="1 2">
    <name type="scientific">Antricoccus suffuscus</name>
    <dbReference type="NCBI Taxonomy" id="1629062"/>
    <lineage>
        <taxon>Bacteria</taxon>
        <taxon>Bacillati</taxon>
        <taxon>Actinomycetota</taxon>
        <taxon>Actinomycetes</taxon>
        <taxon>Geodermatophilales</taxon>
        <taxon>Antricoccaceae</taxon>
        <taxon>Antricoccus</taxon>
    </lineage>
</organism>
<reference evidence="1 2" key="1">
    <citation type="submission" date="2018-03" db="EMBL/GenBank/DDBJ databases">
        <title>Genomic Encyclopedia of Archaeal and Bacterial Type Strains, Phase II (KMG-II): from individual species to whole genera.</title>
        <authorList>
            <person name="Goeker M."/>
        </authorList>
    </citation>
    <scope>NUCLEOTIDE SEQUENCE [LARGE SCALE GENOMIC DNA]</scope>
    <source>
        <strain evidence="1 2">DSM 100065</strain>
    </source>
</reference>
<dbReference type="EMBL" id="PVUE01000007">
    <property type="protein sequence ID" value="PRZ41902.1"/>
    <property type="molecule type" value="Genomic_DNA"/>
</dbReference>
<dbReference type="PANTHER" id="PTHR10151:SF120">
    <property type="entry name" value="BIS(5'-ADENOSYL)-TRIPHOSPHATASE"/>
    <property type="match status" value="1"/>
</dbReference>